<proteinExistence type="predicted"/>
<feature type="compositionally biased region" description="Low complexity" evidence="1">
    <location>
        <begin position="11"/>
        <end position="21"/>
    </location>
</feature>
<dbReference type="EMBL" id="ML736433">
    <property type="protein sequence ID" value="KAE8371370.1"/>
    <property type="molecule type" value="Genomic_DNA"/>
</dbReference>
<reference evidence="2 3" key="1">
    <citation type="submission" date="2019-04" db="EMBL/GenBank/DDBJ databases">
        <title>Friends and foes A comparative genomics studyof 23 Aspergillus species from section Flavi.</title>
        <authorList>
            <consortium name="DOE Joint Genome Institute"/>
            <person name="Kjaerbolling I."/>
            <person name="Vesth T."/>
            <person name="Frisvad J.C."/>
            <person name="Nybo J.L."/>
            <person name="Theobald S."/>
            <person name="Kildgaard S."/>
            <person name="Isbrandt T."/>
            <person name="Kuo A."/>
            <person name="Sato A."/>
            <person name="Lyhne E.K."/>
            <person name="Kogle M.E."/>
            <person name="Wiebenga A."/>
            <person name="Kun R.S."/>
            <person name="Lubbers R.J."/>
            <person name="Makela M.R."/>
            <person name="Barry K."/>
            <person name="Chovatia M."/>
            <person name="Clum A."/>
            <person name="Daum C."/>
            <person name="Haridas S."/>
            <person name="He G."/>
            <person name="LaButti K."/>
            <person name="Lipzen A."/>
            <person name="Mondo S."/>
            <person name="Riley R."/>
            <person name="Salamov A."/>
            <person name="Simmons B.A."/>
            <person name="Magnuson J.K."/>
            <person name="Henrissat B."/>
            <person name="Mortensen U.H."/>
            <person name="Larsen T.O."/>
            <person name="Devries R.P."/>
            <person name="Grigoriev I.V."/>
            <person name="Machida M."/>
            <person name="Baker S.E."/>
            <person name="Andersen M.R."/>
        </authorList>
    </citation>
    <scope>NUCLEOTIDE SEQUENCE [LARGE SCALE GENOMIC DNA]</scope>
    <source>
        <strain evidence="2 3">IBT 29228</strain>
    </source>
</reference>
<evidence type="ECO:0000313" key="3">
    <source>
        <dbReference type="Proteomes" id="UP000326198"/>
    </source>
</evidence>
<sequence>MEPSSIFHTNSSSSGSAWSTSWPVRYLPNVTSAGGVLRPECSIFYGASAPIFLISELGHSL</sequence>
<organism evidence="2 3">
    <name type="scientific">Aspergillus bertholletiae</name>
    <dbReference type="NCBI Taxonomy" id="1226010"/>
    <lineage>
        <taxon>Eukaryota</taxon>
        <taxon>Fungi</taxon>
        <taxon>Dikarya</taxon>
        <taxon>Ascomycota</taxon>
        <taxon>Pezizomycotina</taxon>
        <taxon>Eurotiomycetes</taxon>
        <taxon>Eurotiomycetidae</taxon>
        <taxon>Eurotiales</taxon>
        <taxon>Aspergillaceae</taxon>
        <taxon>Aspergillus</taxon>
        <taxon>Aspergillus subgen. Circumdati</taxon>
    </lineage>
</organism>
<gene>
    <name evidence="2" type="ORF">BDV26DRAFT_276218</name>
</gene>
<dbReference type="Proteomes" id="UP000326198">
    <property type="component" value="Unassembled WGS sequence"/>
</dbReference>
<feature type="region of interest" description="Disordered" evidence="1">
    <location>
        <begin position="1"/>
        <end position="21"/>
    </location>
</feature>
<evidence type="ECO:0000256" key="1">
    <source>
        <dbReference type="SAM" id="MobiDB-lite"/>
    </source>
</evidence>
<dbReference type="AlphaFoldDB" id="A0A5N7ARI5"/>
<feature type="compositionally biased region" description="Polar residues" evidence="1">
    <location>
        <begin position="1"/>
        <end position="10"/>
    </location>
</feature>
<keyword evidence="3" id="KW-1185">Reference proteome</keyword>
<name>A0A5N7ARI5_9EURO</name>
<protein>
    <submittedName>
        <fullName evidence="2">Uncharacterized protein</fullName>
    </submittedName>
</protein>
<evidence type="ECO:0000313" key="2">
    <source>
        <dbReference type="EMBL" id="KAE8371370.1"/>
    </source>
</evidence>
<accession>A0A5N7ARI5</accession>